<dbReference type="SUPFAM" id="SSF53448">
    <property type="entry name" value="Nucleotide-diphospho-sugar transferases"/>
    <property type="match status" value="1"/>
</dbReference>
<keyword evidence="2" id="KW-0328">Glycosyltransferase</keyword>
<dbReference type="GeneID" id="98140883"/>
<comment type="subcellular location">
    <subcellularLocation>
        <location evidence="1">Membrane</location>
        <topology evidence="1">Multi-pass membrane protein</topology>
    </subcellularLocation>
</comment>
<evidence type="ECO:0000313" key="8">
    <source>
        <dbReference type="Proteomes" id="UP001610432"/>
    </source>
</evidence>
<evidence type="ECO:0000256" key="1">
    <source>
        <dbReference type="ARBA" id="ARBA00004141"/>
    </source>
</evidence>
<keyword evidence="8" id="KW-1185">Reference proteome</keyword>
<evidence type="ECO:0000256" key="4">
    <source>
        <dbReference type="ARBA" id="ARBA00022692"/>
    </source>
</evidence>
<dbReference type="Pfam" id="PF13641">
    <property type="entry name" value="Glyco_tranf_2_3"/>
    <property type="match status" value="1"/>
</dbReference>
<dbReference type="RefSeq" id="XP_070883225.1">
    <property type="nucleotide sequence ID" value="XM_071025811.1"/>
</dbReference>
<comment type="caution">
    <text evidence="7">The sequence shown here is derived from an EMBL/GenBank/DDBJ whole genome shotgun (WGS) entry which is preliminary data.</text>
</comment>
<keyword evidence="3 7" id="KW-0808">Transferase</keyword>
<keyword evidence="5" id="KW-1133">Transmembrane helix</keyword>
<organism evidence="7 8">
    <name type="scientific">Aspergillus lucknowensis</name>
    <dbReference type="NCBI Taxonomy" id="176173"/>
    <lineage>
        <taxon>Eukaryota</taxon>
        <taxon>Fungi</taxon>
        <taxon>Dikarya</taxon>
        <taxon>Ascomycota</taxon>
        <taxon>Pezizomycotina</taxon>
        <taxon>Eurotiomycetes</taxon>
        <taxon>Eurotiomycetidae</taxon>
        <taxon>Eurotiales</taxon>
        <taxon>Aspergillaceae</taxon>
        <taxon>Aspergillus</taxon>
        <taxon>Aspergillus subgen. Nidulantes</taxon>
    </lineage>
</organism>
<evidence type="ECO:0000313" key="7">
    <source>
        <dbReference type="EMBL" id="KAL2864246.1"/>
    </source>
</evidence>
<proteinExistence type="predicted"/>
<keyword evidence="6" id="KW-0472">Membrane</keyword>
<name>A0ABR4LI74_9EURO</name>
<dbReference type="Proteomes" id="UP001610432">
    <property type="component" value="Unassembled WGS sequence"/>
</dbReference>
<keyword evidence="4" id="KW-0812">Transmembrane</keyword>
<dbReference type="InterPro" id="IPR029044">
    <property type="entry name" value="Nucleotide-diphossugar_trans"/>
</dbReference>
<dbReference type="PANTHER" id="PTHR43867:SF2">
    <property type="entry name" value="CELLULOSE SYNTHASE CATALYTIC SUBUNIT A [UDP-FORMING]"/>
    <property type="match status" value="1"/>
</dbReference>
<evidence type="ECO:0000256" key="3">
    <source>
        <dbReference type="ARBA" id="ARBA00022679"/>
    </source>
</evidence>
<evidence type="ECO:0000256" key="6">
    <source>
        <dbReference type="ARBA" id="ARBA00023136"/>
    </source>
</evidence>
<protein>
    <submittedName>
        <fullName evidence="7">Nucleotide-diphospho-sugar transferase</fullName>
    </submittedName>
</protein>
<accession>A0ABR4LI74</accession>
<sequence length="262" mass="28990">MALYLLFRREKAWQRPRLRLVRADAPTVDGFVTCCGEDVDLVMGMVRAASSQDYPPCSYRVFLLDDAQSPELEDAIQAYNQQKGQQHAQQAVRYLARTKAPGKPHYFKSGNLCFGIEESSKIRPLSEYIGALGVDAIPETDWLRRMVPHLVVDSKMDAIVAGLRHYNLPAGDPLGQDIATPSDITIEHMRDAMGVTNLYGSGYVMRRAALQDIGGWPLAPSAEDLYCGHLLAGAGRGVGFCWDVCQHDLSPGSLDALSKHWR</sequence>
<evidence type="ECO:0000256" key="2">
    <source>
        <dbReference type="ARBA" id="ARBA00022676"/>
    </source>
</evidence>
<dbReference type="PANTHER" id="PTHR43867">
    <property type="entry name" value="CELLULOSE SYNTHASE CATALYTIC SUBUNIT A [UDP-FORMING]"/>
    <property type="match status" value="1"/>
</dbReference>
<dbReference type="InterPro" id="IPR050321">
    <property type="entry name" value="Glycosyltr_2/OpgH_subfam"/>
</dbReference>
<dbReference type="EMBL" id="JBFXLQ010000042">
    <property type="protein sequence ID" value="KAL2864246.1"/>
    <property type="molecule type" value="Genomic_DNA"/>
</dbReference>
<gene>
    <name evidence="7" type="ORF">BJX67DRAFT_225067</name>
</gene>
<evidence type="ECO:0000256" key="5">
    <source>
        <dbReference type="ARBA" id="ARBA00022989"/>
    </source>
</evidence>
<dbReference type="Gene3D" id="3.90.550.10">
    <property type="entry name" value="Spore Coat Polysaccharide Biosynthesis Protein SpsA, Chain A"/>
    <property type="match status" value="1"/>
</dbReference>
<dbReference type="GO" id="GO:0016740">
    <property type="term" value="F:transferase activity"/>
    <property type="evidence" value="ECO:0007669"/>
    <property type="project" value="UniProtKB-KW"/>
</dbReference>
<reference evidence="7 8" key="1">
    <citation type="submission" date="2024-07" db="EMBL/GenBank/DDBJ databases">
        <title>Section-level genome sequencing and comparative genomics of Aspergillus sections Usti and Cavernicolus.</title>
        <authorList>
            <consortium name="Lawrence Berkeley National Laboratory"/>
            <person name="Nybo J.L."/>
            <person name="Vesth T.C."/>
            <person name="Theobald S."/>
            <person name="Frisvad J.C."/>
            <person name="Larsen T.O."/>
            <person name="Kjaerboelling I."/>
            <person name="Rothschild-Mancinelli K."/>
            <person name="Lyhne E.K."/>
            <person name="Kogle M.E."/>
            <person name="Barry K."/>
            <person name="Clum A."/>
            <person name="Na H."/>
            <person name="Ledsgaard L."/>
            <person name="Lin J."/>
            <person name="Lipzen A."/>
            <person name="Kuo A."/>
            <person name="Riley R."/>
            <person name="Mondo S."/>
            <person name="Labutti K."/>
            <person name="Haridas S."/>
            <person name="Pangalinan J."/>
            <person name="Salamov A.A."/>
            <person name="Simmons B.A."/>
            <person name="Magnuson J.K."/>
            <person name="Chen J."/>
            <person name="Drula E."/>
            <person name="Henrissat B."/>
            <person name="Wiebenga A."/>
            <person name="Lubbers R.J."/>
            <person name="Gomes A.C."/>
            <person name="Macurrencykelacurrency M.R."/>
            <person name="Stajich J."/>
            <person name="Grigoriev I.V."/>
            <person name="Mortensen U.H."/>
            <person name="De Vries R.P."/>
            <person name="Baker S.E."/>
            <person name="Andersen M.R."/>
        </authorList>
    </citation>
    <scope>NUCLEOTIDE SEQUENCE [LARGE SCALE GENOMIC DNA]</scope>
    <source>
        <strain evidence="7 8">CBS 449.75</strain>
    </source>
</reference>